<comment type="caution">
    <text evidence="1">The sequence shown here is derived from an EMBL/GenBank/DDBJ whole genome shotgun (WGS) entry which is preliminary data.</text>
</comment>
<accession>A0ACC4B1K9</accession>
<evidence type="ECO:0000313" key="2">
    <source>
        <dbReference type="Proteomes" id="UP000309997"/>
    </source>
</evidence>
<evidence type="ECO:0000313" key="1">
    <source>
        <dbReference type="EMBL" id="KAL3572221.1"/>
    </source>
</evidence>
<organism evidence="1 2">
    <name type="scientific">Populus alba</name>
    <name type="common">White poplar</name>
    <dbReference type="NCBI Taxonomy" id="43335"/>
    <lineage>
        <taxon>Eukaryota</taxon>
        <taxon>Viridiplantae</taxon>
        <taxon>Streptophyta</taxon>
        <taxon>Embryophyta</taxon>
        <taxon>Tracheophyta</taxon>
        <taxon>Spermatophyta</taxon>
        <taxon>Magnoliopsida</taxon>
        <taxon>eudicotyledons</taxon>
        <taxon>Gunneridae</taxon>
        <taxon>Pentapetalae</taxon>
        <taxon>rosids</taxon>
        <taxon>fabids</taxon>
        <taxon>Malpighiales</taxon>
        <taxon>Salicaceae</taxon>
        <taxon>Saliceae</taxon>
        <taxon>Populus</taxon>
    </lineage>
</organism>
<sequence>MMIRGRRPFTGRISLQGSSTLYQQQHDRTHSIAYSEAIPRFKIVLVVHHPSSRYSIIEIHPSGPSPSKPLSCCVPMLHISFFNEVGHGSSASSSSHKAFKLRPHLVPGYVAIIKRVSHGTEQTTLRATSPCLRSRKATLHENRASGFIGLRCDSDIGDLHRHSPQEEKNSEQAGIHFQLRHTIIKLDFCPIHLRATMALQPNFASPFTSYNKLLCSICCEKEPDDKTGSMGNPELNIQHMLKILDDMANFKENATIIYTFPYSDLLATHRQFEINNIEHEQLLKNNRL</sequence>
<proteinExistence type="predicted"/>
<dbReference type="Proteomes" id="UP000309997">
    <property type="component" value="Unassembled WGS sequence"/>
</dbReference>
<gene>
    <name evidence="1" type="ORF">D5086_026125</name>
</gene>
<keyword evidence="2" id="KW-1185">Reference proteome</keyword>
<protein>
    <submittedName>
        <fullName evidence="1">Uncharacterized protein</fullName>
    </submittedName>
</protein>
<reference evidence="1 2" key="1">
    <citation type="journal article" date="2024" name="Plant Biotechnol. J.">
        <title>Genome and CRISPR/Cas9 system of a widespread forest tree (Populus alba) in the world.</title>
        <authorList>
            <person name="Liu Y.J."/>
            <person name="Jiang P.F."/>
            <person name="Han X.M."/>
            <person name="Li X.Y."/>
            <person name="Wang H.M."/>
            <person name="Wang Y.J."/>
            <person name="Wang X.X."/>
            <person name="Zeng Q.Y."/>
        </authorList>
    </citation>
    <scope>NUCLEOTIDE SEQUENCE [LARGE SCALE GENOMIC DNA]</scope>
    <source>
        <strain evidence="2">cv. PAL-ZL1</strain>
    </source>
</reference>
<name>A0ACC4B1K9_POPAL</name>
<dbReference type="EMBL" id="RCHU02000014">
    <property type="protein sequence ID" value="KAL3572221.1"/>
    <property type="molecule type" value="Genomic_DNA"/>
</dbReference>